<dbReference type="Gene3D" id="3.90.25.10">
    <property type="entry name" value="UDP-galactose 4-epimerase, domain 1"/>
    <property type="match status" value="1"/>
</dbReference>
<feature type="domain" description="NmrA-like" evidence="4">
    <location>
        <begin position="4"/>
        <end position="255"/>
    </location>
</feature>
<proteinExistence type="inferred from homology"/>
<dbReference type="Proteomes" id="UP000800035">
    <property type="component" value="Unassembled WGS sequence"/>
</dbReference>
<comment type="similarity">
    <text evidence="1">Belongs to the NmrA-type oxidoreductase family. Isoflavone reductase subfamily.</text>
</comment>
<dbReference type="InterPro" id="IPR036291">
    <property type="entry name" value="NAD(P)-bd_dom_sf"/>
</dbReference>
<evidence type="ECO:0000256" key="3">
    <source>
        <dbReference type="ARBA" id="ARBA00023002"/>
    </source>
</evidence>
<dbReference type="OrthoDB" id="419598at2759"/>
<evidence type="ECO:0000256" key="1">
    <source>
        <dbReference type="ARBA" id="ARBA00005725"/>
    </source>
</evidence>
<dbReference type="Gene3D" id="3.40.50.720">
    <property type="entry name" value="NAD(P)-binding Rossmann-like Domain"/>
    <property type="match status" value="1"/>
</dbReference>
<dbReference type="InterPro" id="IPR008030">
    <property type="entry name" value="NmrA-like"/>
</dbReference>
<dbReference type="GO" id="GO:0016491">
    <property type="term" value="F:oxidoreductase activity"/>
    <property type="evidence" value="ECO:0007669"/>
    <property type="project" value="UniProtKB-KW"/>
</dbReference>
<keyword evidence="3" id="KW-0560">Oxidoreductase</keyword>
<evidence type="ECO:0000313" key="5">
    <source>
        <dbReference type="EMBL" id="KAF1955369.1"/>
    </source>
</evidence>
<dbReference type="PANTHER" id="PTHR47706">
    <property type="entry name" value="NMRA-LIKE FAMILY PROTEIN"/>
    <property type="match status" value="1"/>
</dbReference>
<dbReference type="InterPro" id="IPR051609">
    <property type="entry name" value="NmrA/Isoflavone_reductase-like"/>
</dbReference>
<name>A0A6A5TUD5_9PLEO</name>
<dbReference type="Pfam" id="PF05368">
    <property type="entry name" value="NmrA"/>
    <property type="match status" value="1"/>
</dbReference>
<protein>
    <submittedName>
        <fullName evidence="5">NAD(P)-binding protein</fullName>
    </submittedName>
</protein>
<dbReference type="AlphaFoldDB" id="A0A6A5TUD5"/>
<dbReference type="PANTHER" id="PTHR47706:SF4">
    <property type="entry name" value="NMRA-LIKE DOMAIN-CONTAINING PROTEIN"/>
    <property type="match status" value="1"/>
</dbReference>
<evidence type="ECO:0000313" key="6">
    <source>
        <dbReference type="Proteomes" id="UP000800035"/>
    </source>
</evidence>
<evidence type="ECO:0000256" key="2">
    <source>
        <dbReference type="ARBA" id="ARBA00022857"/>
    </source>
</evidence>
<organism evidence="5 6">
    <name type="scientific">Byssothecium circinans</name>
    <dbReference type="NCBI Taxonomy" id="147558"/>
    <lineage>
        <taxon>Eukaryota</taxon>
        <taxon>Fungi</taxon>
        <taxon>Dikarya</taxon>
        <taxon>Ascomycota</taxon>
        <taxon>Pezizomycotina</taxon>
        <taxon>Dothideomycetes</taxon>
        <taxon>Pleosporomycetidae</taxon>
        <taxon>Pleosporales</taxon>
        <taxon>Massarineae</taxon>
        <taxon>Massarinaceae</taxon>
        <taxon>Byssothecium</taxon>
    </lineage>
</organism>
<accession>A0A6A5TUD5</accession>
<keyword evidence="6" id="KW-1185">Reference proteome</keyword>
<dbReference type="SUPFAM" id="SSF51735">
    <property type="entry name" value="NAD(P)-binding Rossmann-fold domains"/>
    <property type="match status" value="1"/>
</dbReference>
<keyword evidence="2" id="KW-0521">NADP</keyword>
<reference evidence="5" key="1">
    <citation type="journal article" date="2020" name="Stud. Mycol.">
        <title>101 Dothideomycetes genomes: a test case for predicting lifestyles and emergence of pathogens.</title>
        <authorList>
            <person name="Haridas S."/>
            <person name="Albert R."/>
            <person name="Binder M."/>
            <person name="Bloem J."/>
            <person name="Labutti K."/>
            <person name="Salamov A."/>
            <person name="Andreopoulos B."/>
            <person name="Baker S."/>
            <person name="Barry K."/>
            <person name="Bills G."/>
            <person name="Bluhm B."/>
            <person name="Cannon C."/>
            <person name="Castanera R."/>
            <person name="Culley D."/>
            <person name="Daum C."/>
            <person name="Ezra D."/>
            <person name="Gonzalez J."/>
            <person name="Henrissat B."/>
            <person name="Kuo A."/>
            <person name="Liang C."/>
            <person name="Lipzen A."/>
            <person name="Lutzoni F."/>
            <person name="Magnuson J."/>
            <person name="Mondo S."/>
            <person name="Nolan M."/>
            <person name="Ohm R."/>
            <person name="Pangilinan J."/>
            <person name="Park H.-J."/>
            <person name="Ramirez L."/>
            <person name="Alfaro M."/>
            <person name="Sun H."/>
            <person name="Tritt A."/>
            <person name="Yoshinaga Y."/>
            <person name="Zwiers L.-H."/>
            <person name="Turgeon B."/>
            <person name="Goodwin S."/>
            <person name="Spatafora J."/>
            <person name="Crous P."/>
            <person name="Grigoriev I."/>
        </authorList>
    </citation>
    <scope>NUCLEOTIDE SEQUENCE</scope>
    <source>
        <strain evidence="5">CBS 675.92</strain>
    </source>
</reference>
<dbReference type="EMBL" id="ML976995">
    <property type="protein sequence ID" value="KAF1955369.1"/>
    <property type="molecule type" value="Genomic_DNA"/>
</dbReference>
<gene>
    <name evidence="5" type="ORF">CC80DRAFT_92951</name>
</gene>
<sequence>MVVVAIVGGTGAVGKTLVDAFKADGKHEVIVLARKVPESGSAAPVIAVDYNDIPQLIKTLDDKKVHTVISTLVMFDPNAAQAELSVIEAADKSSSVKRFVASNYGNATPKDESLRAPFNAARDVSVAALRKTSLEWTAIHNGFFLDYFGMPHVSTYLTPLVWCIDIANRKAALPGTTGERKVTFTSTKDLGKFVVKAMELEKWEETLGCFSDCVSLKELLEIAEDVTGDKFTVTYDPEEKLRRGEITELPSHQQLYEFIPKPMLTGIFSVFGLWAIHGVMYVPKEGSLNEKFPEIRTTTAKEVISNWKGK</sequence>
<evidence type="ECO:0000259" key="4">
    <source>
        <dbReference type="Pfam" id="PF05368"/>
    </source>
</evidence>